<dbReference type="RefSeq" id="XP_005091804.1">
    <property type="nucleotide sequence ID" value="XM_005091747.3"/>
</dbReference>
<feature type="compositionally biased region" description="Acidic residues" evidence="1">
    <location>
        <begin position="554"/>
        <end position="569"/>
    </location>
</feature>
<dbReference type="Proteomes" id="UP000694888">
    <property type="component" value="Unplaced"/>
</dbReference>
<feature type="compositionally biased region" description="Polar residues" evidence="1">
    <location>
        <begin position="312"/>
        <end position="326"/>
    </location>
</feature>
<feature type="region of interest" description="Disordered" evidence="1">
    <location>
        <begin position="244"/>
        <end position="326"/>
    </location>
</feature>
<evidence type="ECO:0000313" key="2">
    <source>
        <dbReference type="Proteomes" id="UP000694888"/>
    </source>
</evidence>
<evidence type="ECO:0000256" key="1">
    <source>
        <dbReference type="SAM" id="MobiDB-lite"/>
    </source>
</evidence>
<dbReference type="RefSeq" id="XP_012946855.1">
    <property type="nucleotide sequence ID" value="XM_013091401.2"/>
</dbReference>
<dbReference type="InterPro" id="IPR039884">
    <property type="entry name" value="R3HC1/R3HCL"/>
</dbReference>
<name>A0ABM0JEE1_APLCA</name>
<feature type="compositionally biased region" description="Polar residues" evidence="1">
    <location>
        <begin position="530"/>
        <end position="540"/>
    </location>
</feature>
<organism evidence="2 3">
    <name type="scientific">Aplysia californica</name>
    <name type="common">California sea hare</name>
    <dbReference type="NCBI Taxonomy" id="6500"/>
    <lineage>
        <taxon>Eukaryota</taxon>
        <taxon>Metazoa</taxon>
        <taxon>Spiralia</taxon>
        <taxon>Lophotrochozoa</taxon>
        <taxon>Mollusca</taxon>
        <taxon>Gastropoda</taxon>
        <taxon>Heterobranchia</taxon>
        <taxon>Euthyneura</taxon>
        <taxon>Tectipleura</taxon>
        <taxon>Aplysiida</taxon>
        <taxon>Aplysioidea</taxon>
        <taxon>Aplysiidae</taxon>
        <taxon>Aplysia</taxon>
    </lineage>
</organism>
<evidence type="ECO:0000313" key="3">
    <source>
        <dbReference type="RefSeq" id="XP_005091802.1"/>
    </source>
</evidence>
<dbReference type="RefSeq" id="XP_012946856.1">
    <property type="nucleotide sequence ID" value="XM_013091402.2"/>
</dbReference>
<gene>
    <name evidence="3 4 5 6 7" type="primary">LOC101851014</name>
</gene>
<feature type="compositionally biased region" description="Basic and acidic residues" evidence="1">
    <location>
        <begin position="34"/>
        <end position="47"/>
    </location>
</feature>
<dbReference type="InterPro" id="IPR012677">
    <property type="entry name" value="Nucleotide-bd_a/b_plait_sf"/>
</dbReference>
<keyword evidence="2" id="KW-1185">Reference proteome</keyword>
<feature type="compositionally biased region" description="Basic and acidic residues" evidence="1">
    <location>
        <begin position="724"/>
        <end position="753"/>
    </location>
</feature>
<feature type="compositionally biased region" description="Basic and acidic residues" evidence="1">
    <location>
        <begin position="541"/>
        <end position="553"/>
    </location>
</feature>
<proteinExistence type="predicted"/>
<feature type="compositionally biased region" description="Polar residues" evidence="1">
    <location>
        <begin position="104"/>
        <end position="141"/>
    </location>
</feature>
<reference evidence="3 4" key="1">
    <citation type="submission" date="2025-05" db="UniProtKB">
        <authorList>
            <consortium name="RefSeq"/>
        </authorList>
    </citation>
    <scope>IDENTIFICATION</scope>
</reference>
<feature type="region of interest" description="Disordered" evidence="1">
    <location>
        <begin position="724"/>
        <end position="765"/>
    </location>
</feature>
<feature type="region of interest" description="Disordered" evidence="1">
    <location>
        <begin position="1"/>
        <end position="223"/>
    </location>
</feature>
<protein>
    <submittedName>
        <fullName evidence="3 4">Coiled-coil domain-containing protein R3HCC1L</fullName>
    </submittedName>
</protein>
<feature type="compositionally biased region" description="Basic and acidic residues" evidence="1">
    <location>
        <begin position="157"/>
        <end position="170"/>
    </location>
</feature>
<feature type="compositionally biased region" description="Polar residues" evidence="1">
    <location>
        <begin position="1"/>
        <end position="10"/>
    </location>
</feature>
<sequence>MDLLNSSGPNSRGRGRGRGRKDMTPGERVANWVNEREARRLNKERWSGRSGNNSRAQSDMTDAGEASLNSAPDATEQEISGDRSKQKKHGVALYVPPSLRRKNVSTSESPSCAESPDNSSSSAQQTSCHADSHLPQASSDAAVSRLSGMEQPVESVDDCKQRARSDKIENSGDAQPASVKQRGRGRGKKKPEMEIYVPRALREAKRTPKPGKPSSWESNSLKVEQHITGQFSTPEEVVDNTVCEDSNTSLPADPFTMVADNRDDAPESCLQIPDTGPGDKCDESGVDSCNTSVDSCGDSSSSKKWKQDTESEGNSEMVQGVPSSSLSVDTTSNLTFEFYDPAVIAFMPSPVRVEEPFDYGSAACASVTDDSAVFSSRSVETHVEPNPKETVCEVEVKEKLLLEESKVPMETDLVCISNPTQSFPDSDGTENISTGAGNVGQAVVESEVTKDSASTSEGNIDGNVSHVSVPESVGGTDCELTRTGTSQICAGHESNQTPSEPISNSPVPISDNQAIESAPSNPSPVHPPRTETSPEQGKSSPETRPRSPEGDKSDQDDDEDSWDTLFDDNGDCVDESAVKELTEFVGKVEIDKPKINYLKYQPKEPELDCDAYSHILEIYDFPPELATCDLIGAFSEFSARGFDVKWVDDTRALGVFSSAVAAKEALQMMHPLLKVRPMSQASKKGQSKAKHCQEFLQPYKARPETTSLAARRLVAGALGMAPRVSKEVRDKERQKLKEAKEKRRQERQQKNDIWDGSFGKCAMDD</sequence>
<dbReference type="GeneID" id="101851014"/>
<evidence type="ECO:0000313" key="5">
    <source>
        <dbReference type="RefSeq" id="XP_012946855.1"/>
    </source>
</evidence>
<dbReference type="Gene3D" id="3.30.70.330">
    <property type="match status" value="1"/>
</dbReference>
<feature type="compositionally biased region" description="Low complexity" evidence="1">
    <location>
        <begin position="292"/>
        <end position="302"/>
    </location>
</feature>
<evidence type="ECO:0000313" key="4">
    <source>
        <dbReference type="RefSeq" id="XP_005091804.1"/>
    </source>
</evidence>
<evidence type="ECO:0000313" key="6">
    <source>
        <dbReference type="RefSeq" id="XP_012946856.1"/>
    </source>
</evidence>
<feature type="region of interest" description="Disordered" evidence="1">
    <location>
        <begin position="418"/>
        <end position="569"/>
    </location>
</feature>
<accession>A0ABM0JEE1</accession>
<feature type="compositionally biased region" description="Polar residues" evidence="1">
    <location>
        <begin position="482"/>
        <end position="520"/>
    </location>
</feature>
<dbReference type="RefSeq" id="XP_035829765.1">
    <property type="nucleotide sequence ID" value="XM_035973872.1"/>
</dbReference>
<feature type="compositionally biased region" description="Polar residues" evidence="1">
    <location>
        <begin position="49"/>
        <end position="60"/>
    </location>
</feature>
<feature type="compositionally biased region" description="Polar residues" evidence="1">
    <location>
        <begin position="418"/>
        <end position="436"/>
    </location>
</feature>
<dbReference type="RefSeq" id="XP_005091802.1">
    <property type="nucleotide sequence ID" value="XM_005091745.3"/>
</dbReference>
<evidence type="ECO:0000313" key="7">
    <source>
        <dbReference type="RefSeq" id="XP_035829765.1"/>
    </source>
</evidence>
<dbReference type="PANTHER" id="PTHR21678:SF0">
    <property type="entry name" value="C3H1-TYPE DOMAIN-CONTAINING PROTEIN"/>
    <property type="match status" value="1"/>
</dbReference>
<dbReference type="PANTHER" id="PTHR21678">
    <property type="entry name" value="GROWTH INHIBITION AND DIFFERENTIATION RELATED PROTEIN 88"/>
    <property type="match status" value="1"/>
</dbReference>